<evidence type="ECO:0000313" key="3">
    <source>
        <dbReference type="EMBL" id="GGC48887.1"/>
    </source>
</evidence>
<gene>
    <name evidence="3" type="ORF">GCM10011386_46400</name>
</gene>
<dbReference type="SMART" id="SM00014">
    <property type="entry name" value="acidPPc"/>
    <property type="match status" value="1"/>
</dbReference>
<name>A0ABQ1N1G7_9SPHI</name>
<keyword evidence="1" id="KW-0472">Membrane</keyword>
<dbReference type="Proteomes" id="UP000597338">
    <property type="component" value="Unassembled WGS sequence"/>
</dbReference>
<dbReference type="Gene3D" id="1.20.144.10">
    <property type="entry name" value="Phosphatidic acid phosphatase type 2/haloperoxidase"/>
    <property type="match status" value="2"/>
</dbReference>
<keyword evidence="4" id="KW-1185">Reference proteome</keyword>
<dbReference type="Pfam" id="PF01569">
    <property type="entry name" value="PAP2"/>
    <property type="match status" value="1"/>
</dbReference>
<protein>
    <recommendedName>
        <fullName evidence="2">Phosphatidic acid phosphatase type 2/haloperoxidase domain-containing protein</fullName>
    </recommendedName>
</protein>
<dbReference type="RefSeq" id="WP_308420776.1">
    <property type="nucleotide sequence ID" value="NZ_BMIK01000031.1"/>
</dbReference>
<feature type="transmembrane region" description="Helical" evidence="1">
    <location>
        <begin position="187"/>
        <end position="207"/>
    </location>
</feature>
<proteinExistence type="predicted"/>
<dbReference type="EMBL" id="BMIK01000031">
    <property type="protein sequence ID" value="GGC48887.1"/>
    <property type="molecule type" value="Genomic_DNA"/>
</dbReference>
<comment type="caution">
    <text evidence="3">The sequence shown here is derived from an EMBL/GenBank/DDBJ whole genome shotgun (WGS) entry which is preliminary data.</text>
</comment>
<keyword evidence="1" id="KW-1133">Transmembrane helix</keyword>
<dbReference type="CDD" id="cd03395">
    <property type="entry name" value="PAP2_like_4"/>
    <property type="match status" value="1"/>
</dbReference>
<evidence type="ECO:0000313" key="4">
    <source>
        <dbReference type="Proteomes" id="UP000597338"/>
    </source>
</evidence>
<evidence type="ECO:0000259" key="2">
    <source>
        <dbReference type="SMART" id="SM00014"/>
    </source>
</evidence>
<feature type="domain" description="Phosphatidic acid phosphatase type 2/haloperoxidase" evidence="2">
    <location>
        <begin position="111"/>
        <end position="228"/>
    </location>
</feature>
<evidence type="ECO:0000256" key="1">
    <source>
        <dbReference type="SAM" id="Phobius"/>
    </source>
</evidence>
<dbReference type="PANTHER" id="PTHR14969">
    <property type="entry name" value="SPHINGOSINE-1-PHOSPHATE PHOSPHOHYDROLASE"/>
    <property type="match status" value="1"/>
</dbReference>
<reference evidence="4" key="1">
    <citation type="journal article" date="2019" name="Int. J. Syst. Evol. Microbiol.">
        <title>The Global Catalogue of Microorganisms (GCM) 10K type strain sequencing project: providing services to taxonomists for standard genome sequencing and annotation.</title>
        <authorList>
            <consortium name="The Broad Institute Genomics Platform"/>
            <consortium name="The Broad Institute Genome Sequencing Center for Infectious Disease"/>
            <person name="Wu L."/>
            <person name="Ma J."/>
        </authorList>
    </citation>
    <scope>NUCLEOTIDE SEQUENCE [LARGE SCALE GENOMIC DNA]</scope>
    <source>
        <strain evidence="4">CGMCC 1.15342</strain>
    </source>
</reference>
<organism evidence="3 4">
    <name type="scientific">Parapedobacter defluvii</name>
    <dbReference type="NCBI Taxonomy" id="2045106"/>
    <lineage>
        <taxon>Bacteria</taxon>
        <taxon>Pseudomonadati</taxon>
        <taxon>Bacteroidota</taxon>
        <taxon>Sphingobacteriia</taxon>
        <taxon>Sphingobacteriales</taxon>
        <taxon>Sphingobacteriaceae</taxon>
        <taxon>Parapedobacter</taxon>
    </lineage>
</organism>
<sequence length="245" mass="27791">MIASKLPVYSAAIEKNFVRESSQYCSEYLNSLNRIENSDLLLFLLQLCVIYMIDQLVSLDQEAFLAINQGLSNAFFDWLMPVLRNPYTWAPLYLFIIVFCIKNYRKKGMLIIFFILITFGIADAVSSSVIKKTVKRVRPCNDIEFKEEVAVRVRCGSGYSFTSSHATNHFAISTVLIMIFYRRWKHILWLALLWAATISIAQVYVGVHYPFDILGGALLGSVIGYLTGLVFRVVVPDFAPVKSAS</sequence>
<keyword evidence="1" id="KW-0812">Transmembrane</keyword>
<dbReference type="PANTHER" id="PTHR14969:SF13">
    <property type="entry name" value="AT30094P"/>
    <property type="match status" value="1"/>
</dbReference>
<feature type="transmembrane region" description="Helical" evidence="1">
    <location>
        <begin position="213"/>
        <end position="235"/>
    </location>
</feature>
<feature type="transmembrane region" description="Helical" evidence="1">
    <location>
        <begin position="40"/>
        <end position="57"/>
    </location>
</feature>
<dbReference type="InterPro" id="IPR036938">
    <property type="entry name" value="PAP2/HPO_sf"/>
</dbReference>
<accession>A0ABQ1N1G7</accession>
<feature type="transmembrane region" description="Helical" evidence="1">
    <location>
        <begin position="110"/>
        <end position="130"/>
    </location>
</feature>
<feature type="transmembrane region" description="Helical" evidence="1">
    <location>
        <begin position="87"/>
        <end position="104"/>
    </location>
</feature>
<dbReference type="SUPFAM" id="SSF48317">
    <property type="entry name" value="Acid phosphatase/Vanadium-dependent haloperoxidase"/>
    <property type="match status" value="1"/>
</dbReference>
<dbReference type="InterPro" id="IPR000326">
    <property type="entry name" value="PAP2/HPO"/>
</dbReference>